<comment type="caution">
    <text evidence="2">The sequence shown here is derived from an EMBL/GenBank/DDBJ whole genome shotgun (WGS) entry which is preliminary data.</text>
</comment>
<accession>A0A6L9L5L8</accession>
<evidence type="ECO:0000313" key="3">
    <source>
        <dbReference type="Proteomes" id="UP000474175"/>
    </source>
</evidence>
<dbReference type="InterPro" id="IPR028973">
    <property type="entry name" value="PhnB-like"/>
</dbReference>
<dbReference type="CDD" id="cd06588">
    <property type="entry name" value="PhnB_like"/>
    <property type="match status" value="1"/>
</dbReference>
<reference evidence="2 3" key="1">
    <citation type="submission" date="2020-02" db="EMBL/GenBank/DDBJ databases">
        <title>Draft genome sequence of two Spirosoma agri KCTC 52727 and Spirosoma terrae KCTC 52035.</title>
        <authorList>
            <person name="Rojas J."/>
            <person name="Ambika Manirajan B."/>
            <person name="Suarez C."/>
            <person name="Ratering S."/>
            <person name="Schnell S."/>
        </authorList>
    </citation>
    <scope>NUCLEOTIDE SEQUENCE [LARGE SCALE GENOMIC DNA]</scope>
    <source>
        <strain evidence="2 3">KCTC 52035</strain>
    </source>
</reference>
<dbReference type="PANTHER" id="PTHR33990:SF1">
    <property type="entry name" value="PROTEIN YJDN"/>
    <property type="match status" value="1"/>
</dbReference>
<dbReference type="Proteomes" id="UP000474175">
    <property type="component" value="Unassembled WGS sequence"/>
</dbReference>
<evidence type="ECO:0000313" key="2">
    <source>
        <dbReference type="EMBL" id="NDU94692.1"/>
    </source>
</evidence>
<dbReference type="Gene3D" id="3.10.180.10">
    <property type="entry name" value="2,3-Dihydroxybiphenyl 1,2-Dioxygenase, domain 1"/>
    <property type="match status" value="1"/>
</dbReference>
<keyword evidence="3" id="KW-1185">Reference proteome</keyword>
<dbReference type="EMBL" id="JAAFZH010000002">
    <property type="protein sequence ID" value="NDU94692.1"/>
    <property type="molecule type" value="Genomic_DNA"/>
</dbReference>
<name>A0A6L9L5L8_9BACT</name>
<proteinExistence type="predicted"/>
<feature type="domain" description="Glyoxalase/fosfomycin resistance/dioxygenase" evidence="1">
    <location>
        <begin position="7"/>
        <end position="134"/>
    </location>
</feature>
<sequence length="140" mass="15489">MVTLNPYLNFNGNCEEAFNFYKSVFGGEFDSFSRFNDGPNNPPVSESEANKVLNVALPISPGNVLMGSDVPDSFGKATFGDNNHISITTDSEEEADKLFNGLSDGGEVMMPLEKTFWGAYFGMFADKFGIRWMVSYNYNS</sequence>
<gene>
    <name evidence="2" type="ORF">GK108_07390</name>
</gene>
<dbReference type="SUPFAM" id="SSF54593">
    <property type="entry name" value="Glyoxalase/Bleomycin resistance protein/Dihydroxybiphenyl dioxygenase"/>
    <property type="match status" value="1"/>
</dbReference>
<organism evidence="2 3">
    <name type="scientific">Spirosoma terrae</name>
    <dbReference type="NCBI Taxonomy" id="1968276"/>
    <lineage>
        <taxon>Bacteria</taxon>
        <taxon>Pseudomonadati</taxon>
        <taxon>Bacteroidota</taxon>
        <taxon>Cytophagia</taxon>
        <taxon>Cytophagales</taxon>
        <taxon>Cytophagaceae</taxon>
        <taxon>Spirosoma</taxon>
    </lineage>
</organism>
<dbReference type="InterPro" id="IPR029068">
    <property type="entry name" value="Glyas_Bleomycin-R_OHBP_Dase"/>
</dbReference>
<dbReference type="PANTHER" id="PTHR33990">
    <property type="entry name" value="PROTEIN YJDN-RELATED"/>
    <property type="match status" value="1"/>
</dbReference>
<evidence type="ECO:0000259" key="1">
    <source>
        <dbReference type="Pfam" id="PF00903"/>
    </source>
</evidence>
<dbReference type="Pfam" id="PF00903">
    <property type="entry name" value="Glyoxalase"/>
    <property type="match status" value="1"/>
</dbReference>
<protein>
    <submittedName>
        <fullName evidence="2">VOC family protein</fullName>
    </submittedName>
</protein>
<dbReference type="AlphaFoldDB" id="A0A6L9L5L8"/>
<dbReference type="RefSeq" id="WP_163945095.1">
    <property type="nucleotide sequence ID" value="NZ_JAAFZH010000002.1"/>
</dbReference>
<dbReference type="InterPro" id="IPR004360">
    <property type="entry name" value="Glyas_Fos-R_dOase_dom"/>
</dbReference>